<dbReference type="Pfam" id="PF13403">
    <property type="entry name" value="Hint_2"/>
    <property type="match status" value="1"/>
</dbReference>
<comment type="caution">
    <text evidence="2">The sequence shown here is derived from an EMBL/GenBank/DDBJ whole genome shotgun (WGS) entry which is preliminary data.</text>
</comment>
<dbReference type="InterPro" id="IPR036844">
    <property type="entry name" value="Hint_dom_sf"/>
</dbReference>
<dbReference type="PATRIC" id="fig|1208323.3.peg.1703"/>
<dbReference type="AlphaFoldDB" id="K2J929"/>
<dbReference type="STRING" id="1208323.B30_08243"/>
<evidence type="ECO:0000313" key="3">
    <source>
        <dbReference type="Proteomes" id="UP000006762"/>
    </source>
</evidence>
<feature type="domain" description="Hedgehog/Intein (Hint)" evidence="1">
    <location>
        <begin position="134"/>
        <end position="280"/>
    </location>
</feature>
<name>K2J929_9RHOB</name>
<organism evidence="2 3">
    <name type="scientific">Celeribacter baekdonensis B30</name>
    <dbReference type="NCBI Taxonomy" id="1208323"/>
    <lineage>
        <taxon>Bacteria</taxon>
        <taxon>Pseudomonadati</taxon>
        <taxon>Pseudomonadota</taxon>
        <taxon>Alphaproteobacteria</taxon>
        <taxon>Rhodobacterales</taxon>
        <taxon>Roseobacteraceae</taxon>
        <taxon>Celeribacter</taxon>
    </lineage>
</organism>
<dbReference type="Proteomes" id="UP000006762">
    <property type="component" value="Unassembled WGS sequence"/>
</dbReference>
<dbReference type="SUPFAM" id="SSF51294">
    <property type="entry name" value="Hedgehog/intein (Hint) domain"/>
    <property type="match status" value="1"/>
</dbReference>
<evidence type="ECO:0000313" key="2">
    <source>
        <dbReference type="EMBL" id="EKE71743.1"/>
    </source>
</evidence>
<reference evidence="2 3" key="1">
    <citation type="submission" date="2012-09" db="EMBL/GenBank/DDBJ databases">
        <title>Celeribacter baekdonensis B30 Genome Sequencing.</title>
        <authorList>
            <person name="Wang W."/>
        </authorList>
    </citation>
    <scope>NUCLEOTIDE SEQUENCE [LARGE SCALE GENOMIC DNA]</scope>
    <source>
        <strain evidence="2 3">B30</strain>
    </source>
</reference>
<proteinExistence type="predicted"/>
<gene>
    <name evidence="2" type="ORF">B30_08243</name>
</gene>
<dbReference type="InterPro" id="IPR028992">
    <property type="entry name" value="Hedgehog/Intein_dom"/>
</dbReference>
<keyword evidence="3" id="KW-1185">Reference proteome</keyword>
<protein>
    <submittedName>
        <fullName evidence="2">Hemolysin-type calcium-binding protein</fullName>
    </submittedName>
</protein>
<dbReference type="EMBL" id="AMRK01000004">
    <property type="protein sequence ID" value="EKE71743.1"/>
    <property type="molecule type" value="Genomic_DNA"/>
</dbReference>
<accession>K2J929</accession>
<dbReference type="eggNOG" id="COG2931">
    <property type="taxonomic scope" value="Bacteria"/>
</dbReference>
<dbReference type="Gene3D" id="2.170.16.10">
    <property type="entry name" value="Hedgehog/Intein (Hint) domain"/>
    <property type="match status" value="1"/>
</dbReference>
<evidence type="ECO:0000259" key="1">
    <source>
        <dbReference type="Pfam" id="PF13403"/>
    </source>
</evidence>
<sequence length="338" mass="36965">MDFDYYNYGDLQMVDADGNDVIRDADVDDGTVHGGDGIITPDGVQRQLNEVALYENTVITYLDFNGTEQTWTMTLTVWQLGNGDAVLRINESINAQWPADFYPGNITSITVGTWDGVEYGSGSVSANDDQAVVVCFTSGTQFKTLYGEVMIEDIQVGDMILTLDHGYQPVRWIGSRTLSATELGTSPNLRPISIRAGALGYALPEQDLIVSPQHRVLVRSQVAERMFGTKEVLVAAKHLVALDGIEVAANMTEVTYWHFLFDQHQIVFSNGAATESLFTGAEALKAVSPEAREEIFTIFPGLRADPEAGTAAVRLLVPGRRARKLAERIKCNGKLLVA</sequence>